<sequence length="109" mass="12845">MLFSSYSSLSWRLLLRSSTAKQFFPAFLVDLNRWYMAEFGDYLSMEKPHFLVGLIWHELLLLWPLSIVNIYAVLAGKSLFGYHLHVVRSFCPHFYGCYIGRDDRFKEGI</sequence>
<dbReference type="AlphaFoldDB" id="A0A565C196"/>
<comment type="subcellular location">
    <subcellularLocation>
        <location evidence="1">Membrane</location>
        <topology evidence="1">Multi-pass membrane protein</topology>
    </subcellularLocation>
</comment>
<dbReference type="Proteomes" id="UP000489600">
    <property type="component" value="Unassembled WGS sequence"/>
</dbReference>
<reference evidence="8" key="1">
    <citation type="submission" date="2019-07" db="EMBL/GenBank/DDBJ databases">
        <authorList>
            <person name="Dittberner H."/>
        </authorList>
    </citation>
    <scope>NUCLEOTIDE SEQUENCE [LARGE SCALE GENOMIC DNA]</scope>
</reference>
<dbReference type="EMBL" id="CABITT030000006">
    <property type="protein sequence ID" value="VVB07411.1"/>
    <property type="molecule type" value="Genomic_DNA"/>
</dbReference>
<evidence type="ECO:0000256" key="1">
    <source>
        <dbReference type="ARBA" id="ARBA00004141"/>
    </source>
</evidence>
<feature type="domain" description="EXPERA" evidence="7">
    <location>
        <begin position="1"/>
        <end position="109"/>
    </location>
</feature>
<keyword evidence="4 5" id="KW-0472">Membrane</keyword>
<dbReference type="InterPro" id="IPR033118">
    <property type="entry name" value="EXPERA"/>
</dbReference>
<dbReference type="Pfam" id="PF05241">
    <property type="entry name" value="EBP"/>
    <property type="match status" value="1"/>
</dbReference>
<comment type="caution">
    <text evidence="8">The sequence shown here is derived from an EMBL/GenBank/DDBJ whole genome shotgun (WGS) entry which is preliminary data.</text>
</comment>
<gene>
    <name evidence="8" type="ORF">ANE_LOCUS17855</name>
</gene>
<keyword evidence="3 5" id="KW-1133">Transmembrane helix</keyword>
<keyword evidence="9" id="KW-1185">Reference proteome</keyword>
<evidence type="ECO:0000256" key="3">
    <source>
        <dbReference type="ARBA" id="ARBA00022989"/>
    </source>
</evidence>
<evidence type="ECO:0000256" key="6">
    <source>
        <dbReference type="SAM" id="Phobius"/>
    </source>
</evidence>
<evidence type="ECO:0000256" key="2">
    <source>
        <dbReference type="ARBA" id="ARBA00022692"/>
    </source>
</evidence>
<evidence type="ECO:0000256" key="5">
    <source>
        <dbReference type="PROSITE-ProRule" id="PRU01087"/>
    </source>
</evidence>
<dbReference type="GO" id="GO:0005783">
    <property type="term" value="C:endoplasmic reticulum"/>
    <property type="evidence" value="ECO:0007669"/>
    <property type="project" value="TreeGrafter"/>
</dbReference>
<proteinExistence type="predicted"/>
<evidence type="ECO:0000259" key="7">
    <source>
        <dbReference type="PROSITE" id="PS51751"/>
    </source>
</evidence>
<keyword evidence="2 5" id="KW-0812">Transmembrane</keyword>
<dbReference type="GO" id="GO:0016020">
    <property type="term" value="C:membrane"/>
    <property type="evidence" value="ECO:0007669"/>
    <property type="project" value="UniProtKB-SubCell"/>
</dbReference>
<organism evidence="8 9">
    <name type="scientific">Arabis nemorensis</name>
    <dbReference type="NCBI Taxonomy" id="586526"/>
    <lineage>
        <taxon>Eukaryota</taxon>
        <taxon>Viridiplantae</taxon>
        <taxon>Streptophyta</taxon>
        <taxon>Embryophyta</taxon>
        <taxon>Tracheophyta</taxon>
        <taxon>Spermatophyta</taxon>
        <taxon>Magnoliopsida</taxon>
        <taxon>eudicotyledons</taxon>
        <taxon>Gunneridae</taxon>
        <taxon>Pentapetalae</taxon>
        <taxon>rosids</taxon>
        <taxon>malvids</taxon>
        <taxon>Brassicales</taxon>
        <taxon>Brassicaceae</taxon>
        <taxon>Arabideae</taxon>
        <taxon>Arabis</taxon>
    </lineage>
</organism>
<protein>
    <recommendedName>
        <fullName evidence="7">EXPERA domain-containing protein</fullName>
    </recommendedName>
</protein>
<dbReference type="PANTHER" id="PTHR31204:SF1">
    <property type="entry name" value="SIGMA INTRACELLULAR RECEPTOR 2"/>
    <property type="match status" value="1"/>
</dbReference>
<dbReference type="PROSITE" id="PS51751">
    <property type="entry name" value="EXPERA"/>
    <property type="match status" value="1"/>
</dbReference>
<accession>A0A565C196</accession>
<evidence type="ECO:0000313" key="9">
    <source>
        <dbReference type="Proteomes" id="UP000489600"/>
    </source>
</evidence>
<name>A0A565C196_9BRAS</name>
<dbReference type="InterPro" id="IPR051987">
    <property type="entry name" value="Sigma-2_receptor-like"/>
</dbReference>
<evidence type="ECO:0000256" key="4">
    <source>
        <dbReference type="ARBA" id="ARBA00023136"/>
    </source>
</evidence>
<dbReference type="PANTHER" id="PTHR31204">
    <property type="entry name" value="SIGMA INTRACELLULAR RECEPTOR 2"/>
    <property type="match status" value="1"/>
</dbReference>
<evidence type="ECO:0000313" key="8">
    <source>
        <dbReference type="EMBL" id="VVB07411.1"/>
    </source>
</evidence>
<feature type="transmembrane region" description="Helical" evidence="6">
    <location>
        <begin position="54"/>
        <end position="74"/>
    </location>
</feature>